<dbReference type="Pfam" id="PF03567">
    <property type="entry name" value="Sulfotransfer_2"/>
    <property type="match status" value="1"/>
</dbReference>
<reference evidence="1 2" key="1">
    <citation type="submission" date="2020-08" db="EMBL/GenBank/DDBJ databases">
        <title>A Genomic Blueprint of the Chicken Gut Microbiome.</title>
        <authorList>
            <person name="Gilroy R."/>
            <person name="Ravi A."/>
            <person name="Getino M."/>
            <person name="Pursley I."/>
            <person name="Horton D.L."/>
            <person name="Alikhan N.-F."/>
            <person name="Baker D."/>
            <person name="Gharbi K."/>
            <person name="Hall N."/>
            <person name="Watson M."/>
            <person name="Adriaenssens E.M."/>
            <person name="Foster-Nyarko E."/>
            <person name="Jarju S."/>
            <person name="Secka A."/>
            <person name="Antonio M."/>
            <person name="Oren A."/>
            <person name="Chaudhuri R."/>
            <person name="La Ragione R.M."/>
            <person name="Hildebrand F."/>
            <person name="Pallen M.J."/>
        </authorList>
    </citation>
    <scope>NUCLEOTIDE SEQUENCE [LARGE SCALE GENOMIC DNA]</scope>
    <source>
        <strain evidence="1 2">Sa5YUA1</strain>
    </source>
</reference>
<name>A0ABR8QV90_9BACI</name>
<evidence type="ECO:0000313" key="1">
    <source>
        <dbReference type="EMBL" id="MBD7939445.1"/>
    </source>
</evidence>
<evidence type="ECO:0000313" key="2">
    <source>
        <dbReference type="Proteomes" id="UP000657931"/>
    </source>
</evidence>
<organism evidence="1 2">
    <name type="scientific">Cytobacillus stercorigallinarum</name>
    <dbReference type="NCBI Taxonomy" id="2762240"/>
    <lineage>
        <taxon>Bacteria</taxon>
        <taxon>Bacillati</taxon>
        <taxon>Bacillota</taxon>
        <taxon>Bacilli</taxon>
        <taxon>Bacillales</taxon>
        <taxon>Bacillaceae</taxon>
        <taxon>Cytobacillus</taxon>
    </lineage>
</organism>
<keyword evidence="2" id="KW-1185">Reference proteome</keyword>
<protein>
    <submittedName>
        <fullName evidence="1">Sulfotransferase family 2 domain-containing protein</fullName>
    </submittedName>
</protein>
<gene>
    <name evidence="1" type="ORF">H9655_20600</name>
</gene>
<comment type="caution">
    <text evidence="1">The sequence shown here is derived from an EMBL/GenBank/DDBJ whole genome shotgun (WGS) entry which is preliminary data.</text>
</comment>
<dbReference type="InterPro" id="IPR027417">
    <property type="entry name" value="P-loop_NTPase"/>
</dbReference>
<proteinExistence type="predicted"/>
<dbReference type="EMBL" id="JACSQT010000017">
    <property type="protein sequence ID" value="MBD7939445.1"/>
    <property type="molecule type" value="Genomic_DNA"/>
</dbReference>
<dbReference type="Proteomes" id="UP000657931">
    <property type="component" value="Unassembled WGS sequence"/>
</dbReference>
<dbReference type="RefSeq" id="WP_191817112.1">
    <property type="nucleotide sequence ID" value="NZ_JACSQT010000017.1"/>
</dbReference>
<dbReference type="SUPFAM" id="SSF52540">
    <property type="entry name" value="P-loop containing nucleoside triphosphate hydrolases"/>
    <property type="match status" value="1"/>
</dbReference>
<sequence length="248" mass="29287">MNNNEIIQTFRKGMPLYNKNLPIIFYWSPKSGCTTIMKWFYYQSGELSEALNMDKWIHTYRSKIQDQFYREELVNSLLSNQKTIYKLVRNPYKRAVSSFYATLIGTVENVNLNPKITTGLSFKEFLYYIKEIGVQPGQIDTHISQQYVQGEEELINHYVKLEDLKSELKKIEKRFNLPKSPIKDLSKSPHHFLNYMKDDGRHAETKIPLEFDGDLPSYESLYDAEAMQLVEELYKEDFEVYGYSMKGF</sequence>
<accession>A0ABR8QV90</accession>
<dbReference type="InterPro" id="IPR005331">
    <property type="entry name" value="Sulfotransferase"/>
</dbReference>